<reference evidence="9" key="2">
    <citation type="submission" date="2023-05" db="EMBL/GenBank/DDBJ databases">
        <authorList>
            <consortium name="Lawrence Berkeley National Laboratory"/>
            <person name="Steindorff A."/>
            <person name="Hensen N."/>
            <person name="Bonometti L."/>
            <person name="Westerberg I."/>
            <person name="Brannstrom I.O."/>
            <person name="Guillou S."/>
            <person name="Cros-Aarteil S."/>
            <person name="Calhoun S."/>
            <person name="Haridas S."/>
            <person name="Kuo A."/>
            <person name="Mondo S."/>
            <person name="Pangilinan J."/>
            <person name="Riley R."/>
            <person name="Labutti K."/>
            <person name="Andreopoulos B."/>
            <person name="Lipzen A."/>
            <person name="Chen C."/>
            <person name="Yanf M."/>
            <person name="Daum C."/>
            <person name="Ng V."/>
            <person name="Clum A."/>
            <person name="Ohm R."/>
            <person name="Martin F."/>
            <person name="Silar P."/>
            <person name="Natvig D."/>
            <person name="Lalanne C."/>
            <person name="Gautier V."/>
            <person name="Ament-Velasquez S.L."/>
            <person name="Kruys A."/>
            <person name="Hutchinson M.I."/>
            <person name="Powell A.J."/>
            <person name="Barry K."/>
            <person name="Miller A.N."/>
            <person name="Grigoriev I.V."/>
            <person name="Debuchy R."/>
            <person name="Gladieux P."/>
            <person name="Thoren M.H."/>
            <person name="Johannesson H."/>
        </authorList>
    </citation>
    <scope>NUCLEOTIDE SEQUENCE</scope>
    <source>
        <strain evidence="9">CBS 141.50</strain>
    </source>
</reference>
<evidence type="ECO:0000256" key="1">
    <source>
        <dbReference type="ARBA" id="ARBA00004141"/>
    </source>
</evidence>
<sequence length="441" mass="48363">MSPAAPGGPDHGSSAASLPHDNTGPNILVATWTTWTIASIFVMMRFWTRVKIVHKLGAADWCILLSLLAAAGMCGSYVQQVRYDLGRHTYDIDDIDFWAHWPHRMEGWWFSLLFYVLSMGLTKVSICLLYLNIFTLTWARRACYAVLIFVVITNLWAVSITLTFCIPLQATWDLSIVPTFCHNDKTWWVNTYIIIVTDVLIFLLPVPIVLPLKLPQRQKLIVMCIFAVGFFVCLVSLIRLVILIDAKSHVNPDFTHASSSLTYWTAIEVHTAIAVSCAMTLKPLAAKIFPNFFALRSLDASSGEGTSSGANNHHSPPTIGSRPTRPLYSGRQEAHLTTGTDAIIEMGPVAGDRDVPGRQTGSGVAYHGTGGVTSGGIHHRQRSIGEGAGKEVLPVGNRRGPDTNEDVGEGYNSGPYPWLRSDGASERTESLARQVTARSIS</sequence>
<evidence type="ECO:0000256" key="3">
    <source>
        <dbReference type="ARBA" id="ARBA00022989"/>
    </source>
</evidence>
<feature type="transmembrane region" description="Helical" evidence="7">
    <location>
        <begin position="220"/>
        <end position="242"/>
    </location>
</feature>
<dbReference type="InterPro" id="IPR052337">
    <property type="entry name" value="SAT4-like"/>
</dbReference>
<feature type="transmembrane region" description="Helical" evidence="7">
    <location>
        <begin position="27"/>
        <end position="46"/>
    </location>
</feature>
<evidence type="ECO:0000313" key="9">
    <source>
        <dbReference type="EMBL" id="KAK4144504.1"/>
    </source>
</evidence>
<keyword evidence="4 7" id="KW-0472">Membrane</keyword>
<evidence type="ECO:0000256" key="4">
    <source>
        <dbReference type="ARBA" id="ARBA00023136"/>
    </source>
</evidence>
<dbReference type="GO" id="GO:0016020">
    <property type="term" value="C:membrane"/>
    <property type="evidence" value="ECO:0007669"/>
    <property type="project" value="UniProtKB-SubCell"/>
</dbReference>
<feature type="region of interest" description="Disordered" evidence="6">
    <location>
        <begin position="386"/>
        <end position="441"/>
    </location>
</feature>
<comment type="similarity">
    <text evidence="5">Belongs to the SAT4 family.</text>
</comment>
<dbReference type="AlphaFoldDB" id="A0AAN6ZNT4"/>
<feature type="transmembrane region" description="Helical" evidence="7">
    <location>
        <begin position="108"/>
        <end position="131"/>
    </location>
</feature>
<feature type="domain" description="Rhodopsin" evidence="8">
    <location>
        <begin position="44"/>
        <end position="286"/>
    </location>
</feature>
<feature type="compositionally biased region" description="Polar residues" evidence="6">
    <location>
        <begin position="431"/>
        <end position="441"/>
    </location>
</feature>
<evidence type="ECO:0000256" key="6">
    <source>
        <dbReference type="SAM" id="MobiDB-lite"/>
    </source>
</evidence>
<comment type="subcellular location">
    <subcellularLocation>
        <location evidence="1">Membrane</location>
        <topology evidence="1">Multi-pass membrane protein</topology>
    </subcellularLocation>
</comment>
<dbReference type="Proteomes" id="UP001302676">
    <property type="component" value="Unassembled WGS sequence"/>
</dbReference>
<dbReference type="EMBL" id="MU853576">
    <property type="protein sequence ID" value="KAK4144504.1"/>
    <property type="molecule type" value="Genomic_DNA"/>
</dbReference>
<proteinExistence type="inferred from homology"/>
<organism evidence="9 10">
    <name type="scientific">Dichotomopilus funicola</name>
    <dbReference type="NCBI Taxonomy" id="1934379"/>
    <lineage>
        <taxon>Eukaryota</taxon>
        <taxon>Fungi</taxon>
        <taxon>Dikarya</taxon>
        <taxon>Ascomycota</taxon>
        <taxon>Pezizomycotina</taxon>
        <taxon>Sordariomycetes</taxon>
        <taxon>Sordariomycetidae</taxon>
        <taxon>Sordariales</taxon>
        <taxon>Chaetomiaceae</taxon>
        <taxon>Dichotomopilus</taxon>
    </lineage>
</organism>
<feature type="region of interest" description="Disordered" evidence="6">
    <location>
        <begin position="304"/>
        <end position="327"/>
    </location>
</feature>
<dbReference type="Pfam" id="PF20684">
    <property type="entry name" value="Fung_rhodopsin"/>
    <property type="match status" value="1"/>
</dbReference>
<feature type="compositionally biased region" description="Polar residues" evidence="6">
    <location>
        <begin position="304"/>
        <end position="315"/>
    </location>
</feature>
<feature type="transmembrane region" description="Helical" evidence="7">
    <location>
        <begin position="189"/>
        <end position="208"/>
    </location>
</feature>
<dbReference type="RefSeq" id="XP_062637875.1">
    <property type="nucleotide sequence ID" value="XM_062776984.1"/>
</dbReference>
<evidence type="ECO:0000259" key="8">
    <source>
        <dbReference type="Pfam" id="PF20684"/>
    </source>
</evidence>
<dbReference type="InterPro" id="IPR049326">
    <property type="entry name" value="Rhodopsin_dom_fungi"/>
</dbReference>
<reference evidence="9" key="1">
    <citation type="journal article" date="2023" name="Mol. Phylogenet. Evol.">
        <title>Genome-scale phylogeny and comparative genomics of the fungal order Sordariales.</title>
        <authorList>
            <person name="Hensen N."/>
            <person name="Bonometti L."/>
            <person name="Westerberg I."/>
            <person name="Brannstrom I.O."/>
            <person name="Guillou S."/>
            <person name="Cros-Aarteil S."/>
            <person name="Calhoun S."/>
            <person name="Haridas S."/>
            <person name="Kuo A."/>
            <person name="Mondo S."/>
            <person name="Pangilinan J."/>
            <person name="Riley R."/>
            <person name="LaButti K."/>
            <person name="Andreopoulos B."/>
            <person name="Lipzen A."/>
            <person name="Chen C."/>
            <person name="Yan M."/>
            <person name="Daum C."/>
            <person name="Ng V."/>
            <person name="Clum A."/>
            <person name="Steindorff A."/>
            <person name="Ohm R.A."/>
            <person name="Martin F."/>
            <person name="Silar P."/>
            <person name="Natvig D.O."/>
            <person name="Lalanne C."/>
            <person name="Gautier V."/>
            <person name="Ament-Velasquez S.L."/>
            <person name="Kruys A."/>
            <person name="Hutchinson M.I."/>
            <person name="Powell A.J."/>
            <person name="Barry K."/>
            <person name="Miller A.N."/>
            <person name="Grigoriev I.V."/>
            <person name="Debuchy R."/>
            <person name="Gladieux P."/>
            <person name="Hiltunen Thoren M."/>
            <person name="Johannesson H."/>
        </authorList>
    </citation>
    <scope>NUCLEOTIDE SEQUENCE</scope>
    <source>
        <strain evidence="9">CBS 141.50</strain>
    </source>
</reference>
<dbReference type="GeneID" id="87813597"/>
<keyword evidence="3 7" id="KW-1133">Transmembrane helix</keyword>
<keyword evidence="2 7" id="KW-0812">Transmembrane</keyword>
<accession>A0AAN6ZNT4</accession>
<feature type="transmembrane region" description="Helical" evidence="7">
    <location>
        <begin position="143"/>
        <end position="169"/>
    </location>
</feature>
<name>A0AAN6ZNT4_9PEZI</name>
<comment type="caution">
    <text evidence="9">The sequence shown here is derived from an EMBL/GenBank/DDBJ whole genome shotgun (WGS) entry which is preliminary data.</text>
</comment>
<evidence type="ECO:0000256" key="5">
    <source>
        <dbReference type="ARBA" id="ARBA00038359"/>
    </source>
</evidence>
<dbReference type="PANTHER" id="PTHR33048">
    <property type="entry name" value="PTH11-LIKE INTEGRAL MEMBRANE PROTEIN (AFU_ORTHOLOGUE AFUA_5G11245)"/>
    <property type="match status" value="1"/>
</dbReference>
<evidence type="ECO:0000256" key="7">
    <source>
        <dbReference type="SAM" id="Phobius"/>
    </source>
</evidence>
<keyword evidence="10" id="KW-1185">Reference proteome</keyword>
<evidence type="ECO:0000256" key="2">
    <source>
        <dbReference type="ARBA" id="ARBA00022692"/>
    </source>
</evidence>
<feature type="transmembrane region" description="Helical" evidence="7">
    <location>
        <begin position="58"/>
        <end position="78"/>
    </location>
</feature>
<evidence type="ECO:0000313" key="10">
    <source>
        <dbReference type="Proteomes" id="UP001302676"/>
    </source>
</evidence>
<dbReference type="PANTHER" id="PTHR33048:SF47">
    <property type="entry name" value="INTEGRAL MEMBRANE PROTEIN-RELATED"/>
    <property type="match status" value="1"/>
</dbReference>
<protein>
    <recommendedName>
        <fullName evidence="8">Rhodopsin domain-containing protein</fullName>
    </recommendedName>
</protein>
<gene>
    <name evidence="9" type="ORF">C8A04DRAFT_11457</name>
</gene>